<organism evidence="1 2">
    <name type="scientific">Parelaphostrongylus tenuis</name>
    <name type="common">Meningeal worm</name>
    <dbReference type="NCBI Taxonomy" id="148309"/>
    <lineage>
        <taxon>Eukaryota</taxon>
        <taxon>Metazoa</taxon>
        <taxon>Ecdysozoa</taxon>
        <taxon>Nematoda</taxon>
        <taxon>Chromadorea</taxon>
        <taxon>Rhabditida</taxon>
        <taxon>Rhabditina</taxon>
        <taxon>Rhabditomorpha</taxon>
        <taxon>Strongyloidea</taxon>
        <taxon>Metastrongylidae</taxon>
        <taxon>Parelaphostrongylus</taxon>
    </lineage>
</organism>
<dbReference type="NCBIfam" id="TIGR01509">
    <property type="entry name" value="HAD-SF-IA-v3"/>
    <property type="match status" value="1"/>
</dbReference>
<dbReference type="AlphaFoldDB" id="A0AAD5QIM1"/>
<dbReference type="InterPro" id="IPR052898">
    <property type="entry name" value="ACAD10-like"/>
</dbReference>
<dbReference type="Proteomes" id="UP001196413">
    <property type="component" value="Unassembled WGS sequence"/>
</dbReference>
<accession>A0AAD5QIM1</accession>
<dbReference type="PANTHER" id="PTHR47829:SF1">
    <property type="entry name" value="HAD FAMILY PHOSPHATASE"/>
    <property type="match status" value="1"/>
</dbReference>
<dbReference type="InterPro" id="IPR036412">
    <property type="entry name" value="HAD-like_sf"/>
</dbReference>
<dbReference type="SUPFAM" id="SSF56784">
    <property type="entry name" value="HAD-like"/>
    <property type="match status" value="1"/>
</dbReference>
<reference evidence="1" key="1">
    <citation type="submission" date="2021-06" db="EMBL/GenBank/DDBJ databases">
        <title>Parelaphostrongylus tenuis whole genome reference sequence.</title>
        <authorList>
            <person name="Garwood T.J."/>
            <person name="Larsen P.A."/>
            <person name="Fountain-Jones N.M."/>
            <person name="Garbe J.R."/>
            <person name="Macchietto M.G."/>
            <person name="Kania S.A."/>
            <person name="Gerhold R.W."/>
            <person name="Richards J.E."/>
            <person name="Wolf T.M."/>
        </authorList>
    </citation>
    <scope>NUCLEOTIDE SEQUENCE</scope>
    <source>
        <strain evidence="1">MNPRO001-30</strain>
        <tissue evidence="1">Meninges</tissue>
    </source>
</reference>
<name>A0AAD5QIM1_PARTN</name>
<dbReference type="EMBL" id="JAHQIW010000451">
    <property type="protein sequence ID" value="KAJ1348206.1"/>
    <property type="molecule type" value="Genomic_DNA"/>
</dbReference>
<proteinExistence type="predicted"/>
<dbReference type="InterPro" id="IPR006439">
    <property type="entry name" value="HAD-SF_hydro_IA"/>
</dbReference>
<evidence type="ECO:0000313" key="1">
    <source>
        <dbReference type="EMBL" id="KAJ1348206.1"/>
    </source>
</evidence>
<protein>
    <submittedName>
        <fullName evidence="1">Uncharacterized protein</fullName>
    </submittedName>
</protein>
<sequence length="72" mass="8154">MRKPNIDIYQYVCEKMKVTPMECVFLDDLEPNVVAARKLGFITIKVISTSQAVADLKLAVKELLDIPAETRE</sequence>
<gene>
    <name evidence="1" type="ORF">KIN20_003456</name>
</gene>
<dbReference type="PRINTS" id="PR00413">
    <property type="entry name" value="HADHALOGNASE"/>
</dbReference>
<dbReference type="InterPro" id="IPR023214">
    <property type="entry name" value="HAD_sf"/>
</dbReference>
<comment type="caution">
    <text evidence="1">The sequence shown here is derived from an EMBL/GenBank/DDBJ whole genome shotgun (WGS) entry which is preliminary data.</text>
</comment>
<evidence type="ECO:0000313" key="2">
    <source>
        <dbReference type="Proteomes" id="UP001196413"/>
    </source>
</evidence>
<keyword evidence="2" id="KW-1185">Reference proteome</keyword>
<dbReference type="Gene3D" id="3.40.50.1000">
    <property type="entry name" value="HAD superfamily/HAD-like"/>
    <property type="match status" value="1"/>
</dbReference>
<dbReference type="PANTHER" id="PTHR47829">
    <property type="entry name" value="HYDROLASE, PUTATIVE (AFU_ORTHOLOGUE AFUA_1G12880)-RELATED"/>
    <property type="match status" value="1"/>
</dbReference>